<comment type="catalytic activity">
    <reaction evidence="19">
        <text>(6R)-5,10-methylenetetrahydrofolyl-(gamma-L-Glu)(n) + L-glutamate + ATP = (6R)-5,10-methylenetetrahydrofolyl-(gamma-L-Glu)(n+1) + ADP + phosphate + H(+)</text>
        <dbReference type="Rhea" id="RHEA:51912"/>
        <dbReference type="Rhea" id="RHEA-COMP:13257"/>
        <dbReference type="Rhea" id="RHEA-COMP:13258"/>
        <dbReference type="ChEBI" id="CHEBI:15378"/>
        <dbReference type="ChEBI" id="CHEBI:29985"/>
        <dbReference type="ChEBI" id="CHEBI:30616"/>
        <dbReference type="ChEBI" id="CHEBI:43474"/>
        <dbReference type="ChEBI" id="CHEBI:136572"/>
        <dbReference type="ChEBI" id="CHEBI:456216"/>
        <dbReference type="EC" id="6.3.2.17"/>
    </reaction>
</comment>
<comment type="catalytic activity">
    <reaction evidence="20">
        <text>7,8-dihydropteroate + L-glutamate + ATP = 7,8-dihydrofolate + ADP + phosphate + H(+)</text>
        <dbReference type="Rhea" id="RHEA:23584"/>
        <dbReference type="ChEBI" id="CHEBI:15378"/>
        <dbReference type="ChEBI" id="CHEBI:17839"/>
        <dbReference type="ChEBI" id="CHEBI:29985"/>
        <dbReference type="ChEBI" id="CHEBI:30616"/>
        <dbReference type="ChEBI" id="CHEBI:43474"/>
        <dbReference type="ChEBI" id="CHEBI:57451"/>
        <dbReference type="ChEBI" id="CHEBI:456216"/>
        <dbReference type="EC" id="6.3.2.12"/>
    </reaction>
</comment>
<dbReference type="Gene3D" id="3.90.190.20">
    <property type="entry name" value="Mur ligase, C-terminal domain"/>
    <property type="match status" value="1"/>
</dbReference>
<evidence type="ECO:0000256" key="1">
    <source>
        <dbReference type="ARBA" id="ARBA00002714"/>
    </source>
</evidence>
<evidence type="ECO:0000256" key="20">
    <source>
        <dbReference type="ARBA" id="ARBA00049161"/>
    </source>
</evidence>
<comment type="function">
    <text evidence="1">Functions in two distinct reactions of the de novo folate biosynthetic pathway. Catalyzes the addition of a glutamate residue to dihydropteroate (7,8-dihydropteroate or H2Pte) to form dihydrofolate (7,8-dihydrofolate monoglutamate or H2Pte-Glu). Also catalyzes successive additions of L-glutamate to tetrahydrofolate or 10-formyltetrahydrofolate or 5,10-methylenetetrahydrofolate, leading to folylpolyglutamate derivatives.</text>
</comment>
<evidence type="ECO:0000256" key="19">
    <source>
        <dbReference type="ARBA" id="ARBA00049035"/>
    </source>
</evidence>
<dbReference type="SUPFAM" id="SSF53244">
    <property type="entry name" value="MurD-like peptide ligases, peptide-binding domain"/>
    <property type="match status" value="1"/>
</dbReference>
<evidence type="ECO:0000256" key="4">
    <source>
        <dbReference type="ARBA" id="ARBA00008276"/>
    </source>
</evidence>
<evidence type="ECO:0000256" key="11">
    <source>
        <dbReference type="ARBA" id="ARBA00022840"/>
    </source>
</evidence>
<dbReference type="Pfam" id="PF08245">
    <property type="entry name" value="Mur_ligase_M"/>
    <property type="match status" value="1"/>
</dbReference>
<evidence type="ECO:0000256" key="7">
    <source>
        <dbReference type="ARBA" id="ARBA00019357"/>
    </source>
</evidence>
<evidence type="ECO:0000256" key="3">
    <source>
        <dbReference type="ARBA" id="ARBA00005150"/>
    </source>
</evidence>
<comment type="pathway">
    <text evidence="2">Cofactor biosynthesis; tetrahydrofolate biosynthesis; 7,8-dihydrofolate from 2-amino-4-hydroxy-6-hydroxymethyl-7,8-dihydropteridine diphosphate and 4-aminobenzoate: step 2/2.</text>
</comment>
<protein>
    <recommendedName>
        <fullName evidence="7">Dihydrofolate synthase/folylpolyglutamate synthase</fullName>
        <ecNumber evidence="5">6.3.2.12</ecNumber>
        <ecNumber evidence="6">6.3.2.17</ecNumber>
    </recommendedName>
    <alternativeName>
        <fullName evidence="16">Folylpoly-gamma-glutamate synthetase-dihydrofolate synthetase</fullName>
    </alternativeName>
    <alternativeName>
        <fullName evidence="14">Folylpolyglutamate synthetase</fullName>
    </alternativeName>
    <alternativeName>
        <fullName evidence="15">Tetrahydrofolylpolyglutamate synthase</fullName>
    </alternativeName>
</protein>
<comment type="caution">
    <text evidence="24">The sequence shown here is derived from an EMBL/GenBank/DDBJ whole genome shotgun (WGS) entry which is preliminary data.</text>
</comment>
<evidence type="ECO:0000256" key="13">
    <source>
        <dbReference type="ARBA" id="ARBA00022909"/>
    </source>
</evidence>
<evidence type="ECO:0000256" key="17">
    <source>
        <dbReference type="ARBA" id="ARBA00047493"/>
    </source>
</evidence>
<dbReference type="InterPro" id="IPR004101">
    <property type="entry name" value="Mur_ligase_C"/>
</dbReference>
<keyword evidence="10 21" id="KW-0547">Nucleotide-binding</keyword>
<keyword evidence="12" id="KW-0460">Magnesium</keyword>
<keyword evidence="13" id="KW-0289">Folate biosynthesis</keyword>
<comment type="similarity">
    <text evidence="4 21">Belongs to the folylpolyglutamate synthase family.</text>
</comment>
<dbReference type="PIRSF" id="PIRSF001563">
    <property type="entry name" value="Folylpolyglu_synth"/>
    <property type="match status" value="1"/>
</dbReference>
<dbReference type="NCBIfam" id="TIGR01499">
    <property type="entry name" value="folC"/>
    <property type="match status" value="1"/>
</dbReference>
<dbReference type="InterPro" id="IPR001645">
    <property type="entry name" value="Folylpolyglutamate_synth"/>
</dbReference>
<gene>
    <name evidence="24" type="primary">folC</name>
    <name evidence="24" type="ORF">P8609_07460</name>
</gene>
<comment type="pathway">
    <text evidence="3">Cofactor biosynthesis; tetrahydrofolylpolyglutamate biosynthesis.</text>
</comment>
<evidence type="ECO:0000256" key="21">
    <source>
        <dbReference type="PIRNR" id="PIRNR001563"/>
    </source>
</evidence>
<evidence type="ECO:0000313" key="25">
    <source>
        <dbReference type="Proteomes" id="UP001233535"/>
    </source>
</evidence>
<dbReference type="InterPro" id="IPR036565">
    <property type="entry name" value="Mur-like_cat_sf"/>
</dbReference>
<reference evidence="24 25" key="1">
    <citation type="submission" date="2023-04" db="EMBL/GenBank/DDBJ databases">
        <title>Lysobacter sp. strain UC isolated from soil sample.</title>
        <authorList>
            <person name="Choksket S."/>
            <person name="Harshvardhan F."/>
            <person name="Rana R."/>
            <person name="Patil P.B."/>
            <person name="Korpole S."/>
        </authorList>
    </citation>
    <scope>NUCLEOTIDE SEQUENCE [LARGE SCALE GENOMIC DNA]</scope>
    <source>
        <strain evidence="24 25">UC</strain>
    </source>
</reference>
<keyword evidence="11 21" id="KW-0067">ATP-binding</keyword>
<evidence type="ECO:0000256" key="6">
    <source>
        <dbReference type="ARBA" id="ARBA00013025"/>
    </source>
</evidence>
<evidence type="ECO:0000256" key="15">
    <source>
        <dbReference type="ARBA" id="ARBA00030592"/>
    </source>
</evidence>
<evidence type="ECO:0000256" key="16">
    <source>
        <dbReference type="ARBA" id="ARBA00032510"/>
    </source>
</evidence>
<dbReference type="PANTHER" id="PTHR11136">
    <property type="entry name" value="FOLYLPOLYGLUTAMATE SYNTHASE-RELATED"/>
    <property type="match status" value="1"/>
</dbReference>
<evidence type="ECO:0000256" key="10">
    <source>
        <dbReference type="ARBA" id="ARBA00022741"/>
    </source>
</evidence>
<dbReference type="Pfam" id="PF02875">
    <property type="entry name" value="Mur_ligase_C"/>
    <property type="match status" value="1"/>
</dbReference>
<keyword evidence="8 21" id="KW-0436">Ligase</keyword>
<dbReference type="SUPFAM" id="SSF53623">
    <property type="entry name" value="MurD-like peptide ligases, catalytic domain"/>
    <property type="match status" value="1"/>
</dbReference>
<dbReference type="InterPro" id="IPR018109">
    <property type="entry name" value="Folylpolyglutamate_synth_CS"/>
</dbReference>
<dbReference type="InterPro" id="IPR013221">
    <property type="entry name" value="Mur_ligase_cen"/>
</dbReference>
<name>A0ABU1CC93_9GAMM</name>
<dbReference type="EC" id="6.3.2.17" evidence="6"/>
<accession>A0ABU1CC93</accession>
<dbReference type="EMBL" id="JARUHG010000001">
    <property type="protein sequence ID" value="MDR0182808.1"/>
    <property type="molecule type" value="Genomic_DNA"/>
</dbReference>
<feature type="domain" description="Mur ligase central" evidence="23">
    <location>
        <begin position="46"/>
        <end position="197"/>
    </location>
</feature>
<dbReference type="Proteomes" id="UP001233535">
    <property type="component" value="Unassembled WGS sequence"/>
</dbReference>
<evidence type="ECO:0000313" key="24">
    <source>
        <dbReference type="EMBL" id="MDR0182808.1"/>
    </source>
</evidence>
<dbReference type="NCBIfam" id="NF008101">
    <property type="entry name" value="PRK10846.1"/>
    <property type="match status" value="1"/>
</dbReference>
<evidence type="ECO:0000259" key="22">
    <source>
        <dbReference type="Pfam" id="PF02875"/>
    </source>
</evidence>
<dbReference type="Gene3D" id="3.40.1190.10">
    <property type="entry name" value="Mur-like, catalytic domain"/>
    <property type="match status" value="1"/>
</dbReference>
<evidence type="ECO:0000259" key="23">
    <source>
        <dbReference type="Pfam" id="PF08245"/>
    </source>
</evidence>
<dbReference type="RefSeq" id="WP_309261921.1">
    <property type="nucleotide sequence ID" value="NZ_JARUHG010000001.1"/>
</dbReference>
<comment type="catalytic activity">
    <reaction evidence="18">
        <text>10-formyltetrahydrofolyl-(gamma-L-Glu)(n) + L-glutamate + ATP = 10-formyltetrahydrofolyl-(gamma-L-Glu)(n+1) + ADP + phosphate + H(+)</text>
        <dbReference type="Rhea" id="RHEA:51904"/>
        <dbReference type="Rhea" id="RHEA-COMP:13088"/>
        <dbReference type="Rhea" id="RHEA-COMP:14300"/>
        <dbReference type="ChEBI" id="CHEBI:15378"/>
        <dbReference type="ChEBI" id="CHEBI:29985"/>
        <dbReference type="ChEBI" id="CHEBI:30616"/>
        <dbReference type="ChEBI" id="CHEBI:43474"/>
        <dbReference type="ChEBI" id="CHEBI:134413"/>
        <dbReference type="ChEBI" id="CHEBI:456216"/>
        <dbReference type="EC" id="6.3.2.17"/>
    </reaction>
</comment>
<feature type="domain" description="Mur ligase C-terminal" evidence="22">
    <location>
        <begin position="297"/>
        <end position="421"/>
    </location>
</feature>
<keyword evidence="25" id="KW-1185">Reference proteome</keyword>
<evidence type="ECO:0000256" key="8">
    <source>
        <dbReference type="ARBA" id="ARBA00022598"/>
    </source>
</evidence>
<evidence type="ECO:0000256" key="9">
    <source>
        <dbReference type="ARBA" id="ARBA00022723"/>
    </source>
</evidence>
<dbReference type="EC" id="6.3.2.12" evidence="5"/>
<comment type="catalytic activity">
    <reaction evidence="17">
        <text>(6S)-5,6,7,8-tetrahydrofolyl-(gamma-L-Glu)(n) + L-glutamate + ATP = (6S)-5,6,7,8-tetrahydrofolyl-(gamma-L-Glu)(n+1) + ADP + phosphate + H(+)</text>
        <dbReference type="Rhea" id="RHEA:10580"/>
        <dbReference type="Rhea" id="RHEA-COMP:14738"/>
        <dbReference type="Rhea" id="RHEA-COMP:14740"/>
        <dbReference type="ChEBI" id="CHEBI:15378"/>
        <dbReference type="ChEBI" id="CHEBI:29985"/>
        <dbReference type="ChEBI" id="CHEBI:30616"/>
        <dbReference type="ChEBI" id="CHEBI:43474"/>
        <dbReference type="ChEBI" id="CHEBI:141005"/>
        <dbReference type="ChEBI" id="CHEBI:456216"/>
        <dbReference type="EC" id="6.3.2.17"/>
    </reaction>
</comment>
<evidence type="ECO:0000256" key="5">
    <source>
        <dbReference type="ARBA" id="ARBA00013023"/>
    </source>
</evidence>
<evidence type="ECO:0000256" key="12">
    <source>
        <dbReference type="ARBA" id="ARBA00022842"/>
    </source>
</evidence>
<dbReference type="GO" id="GO:0008841">
    <property type="term" value="F:dihydrofolate synthase activity"/>
    <property type="evidence" value="ECO:0007669"/>
    <property type="project" value="UniProtKB-EC"/>
</dbReference>
<dbReference type="PROSITE" id="PS01012">
    <property type="entry name" value="FOLYLPOLYGLU_SYNT_2"/>
    <property type="match status" value="1"/>
</dbReference>
<keyword evidence="9" id="KW-0479">Metal-binding</keyword>
<proteinExistence type="inferred from homology"/>
<evidence type="ECO:0000256" key="18">
    <source>
        <dbReference type="ARBA" id="ARBA00047808"/>
    </source>
</evidence>
<dbReference type="PANTHER" id="PTHR11136:SF0">
    <property type="entry name" value="DIHYDROFOLATE SYNTHETASE-RELATED"/>
    <property type="match status" value="1"/>
</dbReference>
<sequence>MTRTLPDWLDYIERIHPRSIDMGLDRIRVVAQALRLGKPGKAVITVGGTNGKGSTVAFIESIARAAGWKVGAYTSPHLLAYNERVRIDGADASDEALIDAFEAIESTRGQTPLTYFEYGTLAALWLFERAGLDLAILEVGLGGRLDATNIVDADVAVITTVDLDHQDYLGDDREQIGAEKAGIARAWKPLVLGDDDPPSSVLGHAYRIGAPTWRIANDFFFKPLPPSLDADGHALPARWQWREIGKRLELPVPQLAAPVQLRNAAVAVAALRALRTLPRPLPREAYTQGIARAHVGGRLQRFERDGVEIVVDVGHNPQAARALADWLRAAPAPGRVIAVYAALTDKDVAGVAEAMATVVDDWHLAGLADAGPRGGDVDALADRLRDTAAAAGTRHADVAQALRAARAQARPGDRVLVFGSFHTAAGALASLARD</sequence>
<evidence type="ECO:0000256" key="2">
    <source>
        <dbReference type="ARBA" id="ARBA00004799"/>
    </source>
</evidence>
<dbReference type="GO" id="GO:0004326">
    <property type="term" value="F:tetrahydrofolylpolyglutamate synthase activity"/>
    <property type="evidence" value="ECO:0007669"/>
    <property type="project" value="UniProtKB-EC"/>
</dbReference>
<evidence type="ECO:0000256" key="14">
    <source>
        <dbReference type="ARBA" id="ARBA00030048"/>
    </source>
</evidence>
<dbReference type="InterPro" id="IPR036615">
    <property type="entry name" value="Mur_ligase_C_dom_sf"/>
</dbReference>
<organism evidence="24 25">
    <name type="scientific">Lysobacter arvi</name>
    <dbReference type="NCBI Taxonomy" id="3038776"/>
    <lineage>
        <taxon>Bacteria</taxon>
        <taxon>Pseudomonadati</taxon>
        <taxon>Pseudomonadota</taxon>
        <taxon>Gammaproteobacteria</taxon>
        <taxon>Lysobacterales</taxon>
        <taxon>Lysobacteraceae</taxon>
        <taxon>Lysobacter</taxon>
    </lineage>
</organism>